<keyword evidence="3" id="KW-0472">Membrane</keyword>
<dbReference type="STRING" id="100816.A0A175W3Y2"/>
<dbReference type="GO" id="GO:0016491">
    <property type="term" value="F:oxidoreductase activity"/>
    <property type="evidence" value="ECO:0007669"/>
    <property type="project" value="InterPro"/>
</dbReference>
<dbReference type="PRINTS" id="PR00092">
    <property type="entry name" value="TYROSINASE"/>
</dbReference>
<keyword evidence="6" id="KW-1185">Reference proteome</keyword>
<feature type="domain" description="Tyrosinase copper-binding" evidence="4">
    <location>
        <begin position="155"/>
        <end position="345"/>
    </location>
</feature>
<dbReference type="OrthoDB" id="6132182at2759"/>
<dbReference type="PANTHER" id="PTHR11474:SF127">
    <property type="entry name" value="TYROSINASE COPPER-BINDING DOMAIN-CONTAINING PROTEIN"/>
    <property type="match status" value="1"/>
</dbReference>
<organism evidence="5 6">
    <name type="scientific">Madurella mycetomatis</name>
    <dbReference type="NCBI Taxonomy" id="100816"/>
    <lineage>
        <taxon>Eukaryota</taxon>
        <taxon>Fungi</taxon>
        <taxon>Dikarya</taxon>
        <taxon>Ascomycota</taxon>
        <taxon>Pezizomycotina</taxon>
        <taxon>Sordariomycetes</taxon>
        <taxon>Sordariomycetidae</taxon>
        <taxon>Sordariales</taxon>
        <taxon>Sordariales incertae sedis</taxon>
        <taxon>Madurella</taxon>
    </lineage>
</organism>
<gene>
    <name evidence="5" type="ORF">MMYC01_204875</name>
</gene>
<dbReference type="InterPro" id="IPR050316">
    <property type="entry name" value="Tyrosinase/Hemocyanin"/>
</dbReference>
<feature type="region of interest" description="Disordered" evidence="2">
    <location>
        <begin position="1"/>
        <end position="26"/>
    </location>
</feature>
<name>A0A175W3Y2_9PEZI</name>
<dbReference type="Proteomes" id="UP000078237">
    <property type="component" value="Unassembled WGS sequence"/>
</dbReference>
<dbReference type="Pfam" id="PF00264">
    <property type="entry name" value="Tyrosinase"/>
    <property type="match status" value="1"/>
</dbReference>
<dbReference type="InterPro" id="IPR008922">
    <property type="entry name" value="Di-copper_centre_dom_sf"/>
</dbReference>
<reference evidence="5 6" key="1">
    <citation type="journal article" date="2016" name="Genome Announc.">
        <title>Genome Sequence of Madurella mycetomatis mm55, Isolated from a Human Mycetoma Case in Sudan.</title>
        <authorList>
            <person name="Smit S."/>
            <person name="Derks M.F."/>
            <person name="Bervoets S."/>
            <person name="Fahal A."/>
            <person name="van Leeuwen W."/>
            <person name="van Belkum A."/>
            <person name="van de Sande W.W."/>
        </authorList>
    </citation>
    <scope>NUCLEOTIDE SEQUENCE [LARGE SCALE GENOMIC DNA]</scope>
    <source>
        <strain evidence="6">mm55</strain>
    </source>
</reference>
<accession>A0A175W3Y2</accession>
<evidence type="ECO:0000256" key="1">
    <source>
        <dbReference type="ARBA" id="ARBA00022723"/>
    </source>
</evidence>
<dbReference type="InterPro" id="IPR002227">
    <property type="entry name" value="Tyrosinase_Cu-bd"/>
</dbReference>
<dbReference type="Gene3D" id="1.10.1280.10">
    <property type="entry name" value="Di-copper center containing domain from catechol oxidase"/>
    <property type="match status" value="1"/>
</dbReference>
<proteinExistence type="predicted"/>
<comment type="caution">
    <text evidence="5">The sequence shown here is derived from an EMBL/GenBank/DDBJ whole genome shotgun (WGS) entry which is preliminary data.</text>
</comment>
<evidence type="ECO:0000259" key="4">
    <source>
        <dbReference type="Pfam" id="PF00264"/>
    </source>
</evidence>
<evidence type="ECO:0000256" key="3">
    <source>
        <dbReference type="SAM" id="Phobius"/>
    </source>
</evidence>
<feature type="transmembrane region" description="Helical" evidence="3">
    <location>
        <begin position="52"/>
        <end position="71"/>
    </location>
</feature>
<dbReference type="PANTHER" id="PTHR11474">
    <property type="entry name" value="TYROSINASE FAMILY MEMBER"/>
    <property type="match status" value="1"/>
</dbReference>
<dbReference type="SMR" id="A0A175W3Y2"/>
<evidence type="ECO:0000313" key="5">
    <source>
        <dbReference type="EMBL" id="KXX77724.1"/>
    </source>
</evidence>
<feature type="region of interest" description="Disordered" evidence="2">
    <location>
        <begin position="82"/>
        <end position="114"/>
    </location>
</feature>
<dbReference type="GO" id="GO:0046872">
    <property type="term" value="F:metal ion binding"/>
    <property type="evidence" value="ECO:0007669"/>
    <property type="project" value="UniProtKB-KW"/>
</dbReference>
<evidence type="ECO:0000256" key="2">
    <source>
        <dbReference type="SAM" id="MobiDB-lite"/>
    </source>
</evidence>
<keyword evidence="3" id="KW-0812">Transmembrane</keyword>
<dbReference type="AlphaFoldDB" id="A0A175W3Y2"/>
<keyword evidence="1" id="KW-0479">Metal-binding</keyword>
<dbReference type="SUPFAM" id="SSF48056">
    <property type="entry name" value="Di-copper centre-containing domain"/>
    <property type="match status" value="1"/>
</dbReference>
<protein>
    <submittedName>
        <fullName evidence="5">Tyrosinase</fullName>
    </submittedName>
</protein>
<dbReference type="VEuPathDB" id="FungiDB:MMYC01_204875"/>
<evidence type="ECO:0000313" key="6">
    <source>
        <dbReference type="Proteomes" id="UP000078237"/>
    </source>
</evidence>
<dbReference type="EMBL" id="LCTW02000148">
    <property type="protein sequence ID" value="KXX77724.1"/>
    <property type="molecule type" value="Genomic_DNA"/>
</dbReference>
<keyword evidence="3" id="KW-1133">Transmembrane helix</keyword>
<sequence>MFTSPTPYHIVPPEDPDESDSTVSEHLGGEKRPYLLRIAASRWSRAARCYKFLGLGVLCAVALLGSGWLIFQIGHSKGYREGSSSAIQPALPPTPPKLSSPTSTSGAHADGNNSCTTLSLRREWRSLSRENKLAYLDAVNCLARTPSVLRGIGTVYDDFPWVHYQMAPHTHGKVAFLSWHRRFIHVYEQYLQELCGYRGTLPYWDWTLDWESLAQSPVFSTTTGFGGDGDPSLPETVGGGRCVTSGPLAGTLQPLFYGANKKPHCLSRGFNFSDMPLEALSPDAVEKALQADTYMQFLLDIENGPHNAIPNAVRGDFYSFTAPYDPLSYLHHAQLDRLWLQWQRRDPETRFSEYSGSKKSSSQVSLQDSIWMGGLEHHGDVQVAQIMDPERGELCYRYA</sequence>